<dbReference type="GO" id="GO:0030170">
    <property type="term" value="F:pyridoxal phosphate binding"/>
    <property type="evidence" value="ECO:0007669"/>
    <property type="project" value="UniProtKB-UniRule"/>
</dbReference>
<dbReference type="InterPro" id="IPR010111">
    <property type="entry name" value="Kynureninase"/>
</dbReference>
<dbReference type="EMBL" id="PNXY01000023">
    <property type="protein sequence ID" value="PMS26809.1"/>
    <property type="molecule type" value="Genomic_DNA"/>
</dbReference>
<comment type="subunit">
    <text evidence="4 6">Homodimer.</text>
</comment>
<feature type="binding site" evidence="4">
    <location>
        <position position="195"/>
    </location>
    <ligand>
        <name>pyridoxal 5'-phosphate</name>
        <dbReference type="ChEBI" id="CHEBI:597326"/>
    </ligand>
</feature>
<evidence type="ECO:0000313" key="7">
    <source>
        <dbReference type="EMBL" id="CAB3728077.1"/>
    </source>
</evidence>
<dbReference type="EMBL" id="CADIJZ010000025">
    <property type="protein sequence ID" value="CAB3728077.1"/>
    <property type="molecule type" value="Genomic_DNA"/>
</dbReference>
<dbReference type="InterPro" id="IPR015422">
    <property type="entry name" value="PyrdxlP-dep_Trfase_small"/>
</dbReference>
<evidence type="ECO:0000313" key="10">
    <source>
        <dbReference type="Proteomes" id="UP000494205"/>
    </source>
</evidence>
<comment type="function">
    <text evidence="4 6">Catalyzes the cleavage of L-kynurenine (L-Kyn) and L-3-hydroxykynurenine (L-3OHKyn) into anthranilic acid (AA) and 3-hydroxyanthranilic acid (3-OHAA), respectively.</text>
</comment>
<dbReference type="GO" id="GO:0097053">
    <property type="term" value="P:L-kynurenine catabolic process"/>
    <property type="evidence" value="ECO:0007669"/>
    <property type="project" value="UniProtKB-UniRule"/>
</dbReference>
<dbReference type="OrthoDB" id="9812626at2"/>
<evidence type="ECO:0000256" key="5">
    <source>
        <dbReference type="NCBIfam" id="TIGR01814"/>
    </source>
</evidence>
<dbReference type="UniPathway" id="UPA00253">
    <property type="reaction ID" value="UER00329"/>
</dbReference>
<feature type="binding site" evidence="4">
    <location>
        <position position="99"/>
    </location>
    <ligand>
        <name>pyridoxal 5'-phosphate</name>
        <dbReference type="ChEBI" id="CHEBI:597326"/>
    </ligand>
</feature>
<accession>A0A2N7WBN0</accession>
<feature type="modified residue" description="N6-(pyridoxal phosphate)lysine" evidence="4">
    <location>
        <position position="221"/>
    </location>
</feature>
<feature type="binding site" evidence="4">
    <location>
        <position position="276"/>
    </location>
    <ligand>
        <name>pyridoxal 5'-phosphate</name>
        <dbReference type="ChEBI" id="CHEBI:597326"/>
    </ligand>
</feature>
<protein>
    <recommendedName>
        <fullName evidence="4 5">Kynureninase</fullName>
        <ecNumber evidence="4 5">3.7.1.3</ecNumber>
    </recommendedName>
    <alternativeName>
        <fullName evidence="4">L-kynurenine hydrolase</fullName>
    </alternativeName>
</protein>
<dbReference type="HAMAP" id="MF_01970">
    <property type="entry name" value="Kynureninase"/>
    <property type="match status" value="1"/>
</dbReference>
<feature type="binding site" evidence="4">
    <location>
        <position position="220"/>
    </location>
    <ligand>
        <name>pyridoxal 5'-phosphate</name>
        <dbReference type="ChEBI" id="CHEBI:597326"/>
    </ligand>
</feature>
<dbReference type="PANTHER" id="PTHR14084">
    <property type="entry name" value="KYNURENINASE"/>
    <property type="match status" value="1"/>
</dbReference>
<dbReference type="GO" id="GO:0009435">
    <property type="term" value="P:NAD+ biosynthetic process"/>
    <property type="evidence" value="ECO:0007669"/>
    <property type="project" value="UniProtKB-UniRule"/>
</dbReference>
<feature type="binding site" evidence="4">
    <location>
        <position position="250"/>
    </location>
    <ligand>
        <name>pyridoxal 5'-phosphate</name>
        <dbReference type="ChEBI" id="CHEBI:597326"/>
    </ligand>
</feature>
<organism evidence="7 10">
    <name type="scientific">Paraburkholderia rhynchosiae</name>
    <dbReference type="NCBI Taxonomy" id="487049"/>
    <lineage>
        <taxon>Bacteria</taxon>
        <taxon>Pseudomonadati</taxon>
        <taxon>Pseudomonadota</taxon>
        <taxon>Betaproteobacteria</taxon>
        <taxon>Burkholderiales</taxon>
        <taxon>Burkholderiaceae</taxon>
        <taxon>Paraburkholderia</taxon>
    </lineage>
</organism>
<reference evidence="7 10" key="2">
    <citation type="submission" date="2020-04" db="EMBL/GenBank/DDBJ databases">
        <authorList>
            <person name="De Canck E."/>
        </authorList>
    </citation>
    <scope>NUCLEOTIDE SEQUENCE [LARGE SCALE GENOMIC DNA]</scope>
    <source>
        <strain evidence="7 10">LMG 27174</strain>
    </source>
</reference>
<dbReference type="Proteomes" id="UP000494205">
    <property type="component" value="Unassembled WGS sequence"/>
</dbReference>
<gene>
    <name evidence="7" type="primary">kynU_2</name>
    <name evidence="4 8" type="synonym">kynU</name>
    <name evidence="8" type="ORF">C0Z16_26410</name>
    <name evidence="7" type="ORF">LMG27174_05545</name>
</gene>
<dbReference type="NCBIfam" id="TIGR01814">
    <property type="entry name" value="kynureninase"/>
    <property type="match status" value="1"/>
</dbReference>
<comment type="similarity">
    <text evidence="4 6">Belongs to the kynureninase family.</text>
</comment>
<dbReference type="Gene3D" id="3.90.1150.10">
    <property type="entry name" value="Aspartate Aminotransferase, domain 1"/>
    <property type="match status" value="1"/>
</dbReference>
<evidence type="ECO:0000313" key="9">
    <source>
        <dbReference type="Proteomes" id="UP000235659"/>
    </source>
</evidence>
<dbReference type="Proteomes" id="UP000235659">
    <property type="component" value="Unassembled WGS sequence"/>
</dbReference>
<dbReference type="AlphaFoldDB" id="A0A2N7WBN0"/>
<comment type="catalytic activity">
    <reaction evidence="6">
        <text>3-hydroxy-L-kynurenine + H2O = 3-hydroxyanthranilate + L-alanine + H(+)</text>
        <dbReference type="Rhea" id="RHEA:25143"/>
        <dbReference type="ChEBI" id="CHEBI:15377"/>
        <dbReference type="ChEBI" id="CHEBI:15378"/>
        <dbReference type="ChEBI" id="CHEBI:36559"/>
        <dbReference type="ChEBI" id="CHEBI:57972"/>
        <dbReference type="ChEBI" id="CHEBI:58125"/>
        <dbReference type="EC" id="3.7.1.3"/>
    </reaction>
</comment>
<evidence type="ECO:0000256" key="3">
    <source>
        <dbReference type="ARBA" id="ARBA00022898"/>
    </source>
</evidence>
<reference evidence="8 9" key="1">
    <citation type="submission" date="2018-01" db="EMBL/GenBank/DDBJ databases">
        <title>Whole genome analyses suggest that Burkholderia sensu lato contains two further novel genera in the rhizoxinica-symbiotica group Mycetohabitans gen. nov., and Trinickia gen. nov.: implications for the evolution of diazotrophy and nodulation in the Burkholderiaceae.</title>
        <authorList>
            <person name="Estrada-de los Santos P."/>
            <person name="Palmer M."/>
            <person name="Chavez-Ramirez B."/>
            <person name="Beukes C."/>
            <person name="Steenkamp E.T."/>
            <person name="Hirsch A.M."/>
            <person name="Manyaka P."/>
            <person name="Maluk M."/>
            <person name="Lafos M."/>
            <person name="Crook M."/>
            <person name="Gross E."/>
            <person name="Simon M.F."/>
            <person name="Bueno dos Reis Junior F."/>
            <person name="Poole P.S."/>
            <person name="Venter S.N."/>
            <person name="James E.K."/>
        </authorList>
    </citation>
    <scope>NUCLEOTIDE SEQUENCE [LARGE SCALE GENOMIC DNA]</scope>
    <source>
        <strain evidence="8 9">WSM 3937</strain>
    </source>
</reference>
<dbReference type="SUPFAM" id="SSF53383">
    <property type="entry name" value="PLP-dependent transferases"/>
    <property type="match status" value="1"/>
</dbReference>
<dbReference type="Gene3D" id="3.40.640.10">
    <property type="entry name" value="Type I PLP-dependent aspartate aminotransferase-like (Major domain)"/>
    <property type="match status" value="1"/>
</dbReference>
<dbReference type="EC" id="3.7.1.3" evidence="4 5"/>
<comment type="cofactor">
    <cofactor evidence="4 6">
        <name>pyridoxal 5'-phosphate</name>
        <dbReference type="ChEBI" id="CHEBI:597326"/>
    </cofactor>
</comment>
<dbReference type="GO" id="GO:0030429">
    <property type="term" value="F:kynureninase activity"/>
    <property type="evidence" value="ECO:0007669"/>
    <property type="project" value="UniProtKB-UniRule"/>
</dbReference>
<comment type="pathway">
    <text evidence="4 6">Cofactor biosynthesis; NAD(+) biosynthesis; quinolinate from L-kynurenine: step 2/3.</text>
</comment>
<evidence type="ECO:0000256" key="6">
    <source>
        <dbReference type="PIRNR" id="PIRNR038800"/>
    </source>
</evidence>
<dbReference type="GO" id="GO:0043420">
    <property type="term" value="P:anthranilate metabolic process"/>
    <property type="evidence" value="ECO:0007669"/>
    <property type="project" value="TreeGrafter"/>
</dbReference>
<evidence type="ECO:0000256" key="2">
    <source>
        <dbReference type="ARBA" id="ARBA00022801"/>
    </source>
</evidence>
<keyword evidence="3 4" id="KW-0663">Pyridoxal phosphate</keyword>
<dbReference type="InterPro" id="IPR015421">
    <property type="entry name" value="PyrdxlP-dep_Trfase_major"/>
</dbReference>
<evidence type="ECO:0000256" key="4">
    <source>
        <dbReference type="HAMAP-Rule" id="MF_01970"/>
    </source>
</evidence>
<keyword evidence="1 4" id="KW-0662">Pyridine nucleotide biosynthesis</keyword>
<dbReference type="UniPathway" id="UPA00334">
    <property type="reaction ID" value="UER00455"/>
</dbReference>
<comment type="catalytic activity">
    <reaction evidence="4 6">
        <text>L-kynurenine + H2O = anthranilate + L-alanine + H(+)</text>
        <dbReference type="Rhea" id="RHEA:16813"/>
        <dbReference type="ChEBI" id="CHEBI:15377"/>
        <dbReference type="ChEBI" id="CHEBI:15378"/>
        <dbReference type="ChEBI" id="CHEBI:16567"/>
        <dbReference type="ChEBI" id="CHEBI:57959"/>
        <dbReference type="ChEBI" id="CHEBI:57972"/>
        <dbReference type="EC" id="3.7.1.3"/>
    </reaction>
</comment>
<dbReference type="GO" id="GO:0019805">
    <property type="term" value="P:quinolinate biosynthetic process"/>
    <property type="evidence" value="ECO:0007669"/>
    <property type="project" value="UniProtKB-UniRule"/>
</dbReference>
<feature type="binding site" evidence="4">
    <location>
        <position position="166"/>
    </location>
    <ligand>
        <name>pyridoxal 5'-phosphate</name>
        <dbReference type="ChEBI" id="CHEBI:597326"/>
    </ligand>
</feature>
<dbReference type="Pfam" id="PF22580">
    <property type="entry name" value="KYNU_C"/>
    <property type="match status" value="1"/>
</dbReference>
<dbReference type="PIRSF" id="PIRSF038800">
    <property type="entry name" value="KYNU"/>
    <property type="match status" value="1"/>
</dbReference>
<feature type="binding site" evidence="4">
    <location>
        <position position="98"/>
    </location>
    <ligand>
        <name>pyridoxal 5'-phosphate</name>
        <dbReference type="ChEBI" id="CHEBI:597326"/>
    </ligand>
</feature>
<comment type="pathway">
    <text evidence="4 6">Amino-acid degradation; L-kynurenine degradation; L-alanine and anthranilate from L-kynurenine: step 1/1.</text>
</comment>
<proteinExistence type="inferred from homology"/>
<evidence type="ECO:0000313" key="8">
    <source>
        <dbReference type="EMBL" id="PMS26809.1"/>
    </source>
</evidence>
<sequence length="410" mass="45218">MDCSATAKPMIDAGDMLAETRERFCIPEGVRYFDGNSLGLMPKVVQLHASNVITHEWGTGLIHSWHDAEWRTLPQRTGAKIAALIGAEPQQVVACDSTSVNLFKVLVSAVRLRAGRQKIVTDSDAFPTDLYIVGQVARLFGLTVVGVPAREINDNLDEDVAAVVLTHVDYRSAEIYDMQAYTQRAHEAGALIVWDLSHTAGAVPCDLDGSGADFAVGCGYKYLNGGPGAPAYLYVAERHADACEQPLAGWFGHARPFDFAPDYKPASGTVRFLCGTNPVIGLSVLSRALDIFEGVCLSDLRSRSIRLTALFIDSVDKHLSSHGFAVASPRDATRRGSHVSLRHQHGYGVMQELAKRKFIGDFRMPDYMRFGFAPLYNNDEDVHALIDAIDQIMISRDWEKPEYQQRRDFT</sequence>
<dbReference type="GO" id="GO:0019441">
    <property type="term" value="P:L-tryptophan catabolic process to kynurenine"/>
    <property type="evidence" value="ECO:0007669"/>
    <property type="project" value="TreeGrafter"/>
</dbReference>
<evidence type="ECO:0000256" key="1">
    <source>
        <dbReference type="ARBA" id="ARBA00022642"/>
    </source>
</evidence>
<dbReference type="GO" id="GO:0005737">
    <property type="term" value="C:cytoplasm"/>
    <property type="evidence" value="ECO:0007669"/>
    <property type="project" value="UniProtKB-UniRule"/>
</dbReference>
<feature type="binding site" evidence="4">
    <location>
        <begin position="126"/>
        <end position="129"/>
    </location>
    <ligand>
        <name>pyridoxal 5'-phosphate</name>
        <dbReference type="ChEBI" id="CHEBI:597326"/>
    </ligand>
</feature>
<dbReference type="InterPro" id="IPR015424">
    <property type="entry name" value="PyrdxlP-dep_Trfase"/>
</dbReference>
<name>A0A2N7WBN0_9BURK</name>
<keyword evidence="9" id="KW-1185">Reference proteome</keyword>
<keyword evidence="2 4" id="KW-0378">Hydrolase</keyword>
<feature type="binding site" evidence="4">
    <location>
        <position position="198"/>
    </location>
    <ligand>
        <name>pyridoxal 5'-phosphate</name>
        <dbReference type="ChEBI" id="CHEBI:597326"/>
    </ligand>
</feature>
<dbReference type="PANTHER" id="PTHR14084:SF0">
    <property type="entry name" value="KYNURENINASE"/>
    <property type="match status" value="1"/>
</dbReference>